<dbReference type="Gene3D" id="3.10.180.10">
    <property type="entry name" value="2,3-Dihydroxybiphenyl 1,2-Dioxygenase, domain 1"/>
    <property type="match status" value="1"/>
</dbReference>
<organism evidence="2 3">
    <name type="scientific">Pseudonocardia hispaniensis</name>
    <dbReference type="NCBI Taxonomy" id="904933"/>
    <lineage>
        <taxon>Bacteria</taxon>
        <taxon>Bacillati</taxon>
        <taxon>Actinomycetota</taxon>
        <taxon>Actinomycetes</taxon>
        <taxon>Pseudonocardiales</taxon>
        <taxon>Pseudonocardiaceae</taxon>
        <taxon>Pseudonocardia</taxon>
    </lineage>
</organism>
<evidence type="ECO:0000313" key="3">
    <source>
        <dbReference type="Proteomes" id="UP001596302"/>
    </source>
</evidence>
<feature type="domain" description="VOC" evidence="1">
    <location>
        <begin position="4"/>
        <end position="133"/>
    </location>
</feature>
<dbReference type="Proteomes" id="UP001596302">
    <property type="component" value="Unassembled WGS sequence"/>
</dbReference>
<protein>
    <submittedName>
        <fullName evidence="2">VOC family protein</fullName>
    </submittedName>
</protein>
<evidence type="ECO:0000313" key="2">
    <source>
        <dbReference type="EMBL" id="MFC5996030.1"/>
    </source>
</evidence>
<comment type="caution">
    <text evidence="2">The sequence shown here is derived from an EMBL/GenBank/DDBJ whole genome shotgun (WGS) entry which is preliminary data.</text>
</comment>
<dbReference type="SUPFAM" id="SSF54593">
    <property type="entry name" value="Glyoxalase/Bleomycin resistance protein/Dihydroxybiphenyl dioxygenase"/>
    <property type="match status" value="1"/>
</dbReference>
<proteinExistence type="predicted"/>
<dbReference type="InterPro" id="IPR037523">
    <property type="entry name" value="VOC_core"/>
</dbReference>
<sequence>MDYLLELVLLPVTDVDQAKSFYTENVGFDLDVDHQAGPDFRVVQLTPPGSACSIAFGLGISDAQPGSVHGLHLVVTDIDAARAELIERGVAVTEIRHMTPDGWVPGSDPEHRDYGSFADFADPDGNLWVLQERGYRPPV</sequence>
<dbReference type="PANTHER" id="PTHR36437:SF2">
    <property type="entry name" value="GLYOXALASE_BLEOMYCIN RESISTANCE PROTEIN_DIOXYGENASE"/>
    <property type="match status" value="1"/>
</dbReference>
<dbReference type="RefSeq" id="WP_379586479.1">
    <property type="nucleotide sequence ID" value="NZ_JBHSQW010000035.1"/>
</dbReference>
<accession>A0ABW1J6E2</accession>
<dbReference type="InterPro" id="IPR029068">
    <property type="entry name" value="Glyas_Bleomycin-R_OHBP_Dase"/>
</dbReference>
<dbReference type="PROSITE" id="PS51819">
    <property type="entry name" value="VOC"/>
    <property type="match status" value="1"/>
</dbReference>
<dbReference type="InterPro" id="IPR004360">
    <property type="entry name" value="Glyas_Fos-R_dOase_dom"/>
</dbReference>
<gene>
    <name evidence="2" type="ORF">ACFQE5_17635</name>
</gene>
<dbReference type="EMBL" id="JBHSQW010000035">
    <property type="protein sequence ID" value="MFC5996030.1"/>
    <property type="molecule type" value="Genomic_DNA"/>
</dbReference>
<keyword evidence="3" id="KW-1185">Reference proteome</keyword>
<reference evidence="3" key="1">
    <citation type="journal article" date="2019" name="Int. J. Syst. Evol. Microbiol.">
        <title>The Global Catalogue of Microorganisms (GCM) 10K type strain sequencing project: providing services to taxonomists for standard genome sequencing and annotation.</title>
        <authorList>
            <consortium name="The Broad Institute Genomics Platform"/>
            <consortium name="The Broad Institute Genome Sequencing Center for Infectious Disease"/>
            <person name="Wu L."/>
            <person name="Ma J."/>
        </authorList>
    </citation>
    <scope>NUCLEOTIDE SEQUENCE [LARGE SCALE GENOMIC DNA]</scope>
    <source>
        <strain evidence="3">CCM 8391</strain>
    </source>
</reference>
<name>A0ABW1J6E2_9PSEU</name>
<dbReference type="Pfam" id="PF00903">
    <property type="entry name" value="Glyoxalase"/>
    <property type="match status" value="1"/>
</dbReference>
<dbReference type="PANTHER" id="PTHR36437">
    <property type="entry name" value="GLYOXALASE/BLEOMYCIN RESISTANCE PROTEIN/DIOXYGENASE"/>
    <property type="match status" value="1"/>
</dbReference>
<evidence type="ECO:0000259" key="1">
    <source>
        <dbReference type="PROSITE" id="PS51819"/>
    </source>
</evidence>